<reference evidence="2" key="1">
    <citation type="submission" date="2023-05" db="EMBL/GenBank/DDBJ databases">
        <title>Nepenthes gracilis genome sequencing.</title>
        <authorList>
            <person name="Fukushima K."/>
        </authorList>
    </citation>
    <scope>NUCLEOTIDE SEQUENCE</scope>
    <source>
        <strain evidence="2">SING2019-196</strain>
    </source>
</reference>
<accession>A0AAD3TIE3</accession>
<feature type="compositionally biased region" description="Basic and acidic residues" evidence="1">
    <location>
        <begin position="1"/>
        <end position="14"/>
    </location>
</feature>
<organism evidence="2 3">
    <name type="scientific">Nepenthes gracilis</name>
    <name type="common">Slender pitcher plant</name>
    <dbReference type="NCBI Taxonomy" id="150966"/>
    <lineage>
        <taxon>Eukaryota</taxon>
        <taxon>Viridiplantae</taxon>
        <taxon>Streptophyta</taxon>
        <taxon>Embryophyta</taxon>
        <taxon>Tracheophyta</taxon>
        <taxon>Spermatophyta</taxon>
        <taxon>Magnoliopsida</taxon>
        <taxon>eudicotyledons</taxon>
        <taxon>Gunneridae</taxon>
        <taxon>Pentapetalae</taxon>
        <taxon>Caryophyllales</taxon>
        <taxon>Nepenthaceae</taxon>
        <taxon>Nepenthes</taxon>
    </lineage>
</organism>
<dbReference type="EMBL" id="BSYO01000036">
    <property type="protein sequence ID" value="GMH29541.1"/>
    <property type="molecule type" value="Genomic_DNA"/>
</dbReference>
<evidence type="ECO:0000256" key="1">
    <source>
        <dbReference type="SAM" id="MobiDB-lite"/>
    </source>
</evidence>
<evidence type="ECO:0000313" key="2">
    <source>
        <dbReference type="EMBL" id="GMH29541.1"/>
    </source>
</evidence>
<gene>
    <name evidence="2" type="ORF">Nepgr_031384</name>
</gene>
<name>A0AAD3TIE3_NEPGR</name>
<keyword evidence="3" id="KW-1185">Reference proteome</keyword>
<evidence type="ECO:0000313" key="3">
    <source>
        <dbReference type="Proteomes" id="UP001279734"/>
    </source>
</evidence>
<feature type="region of interest" description="Disordered" evidence="1">
    <location>
        <begin position="1"/>
        <end position="21"/>
    </location>
</feature>
<proteinExistence type="predicted"/>
<sequence>MDSRSVHAMAKVEQDPSSTRVDFSGLDLEPLPHVDDFVPVPVEAEVGLNGVQSGDVGAVKPSYPRPCLDPTVPESGIVCSEGSADKKPCSDSLTGKDVSFEHHEGDAVALTVAIHDDGSLPGPPASFASGQEVPSSRLPSEVEVILLFVAFMWSKSHGLLKLGGFSMPGFTKFPSAFFAVRMALLAVAEELCGDVVDPEASDFAACVELGAVLLVMLVVLDLAAL</sequence>
<dbReference type="Proteomes" id="UP001279734">
    <property type="component" value="Unassembled WGS sequence"/>
</dbReference>
<protein>
    <submittedName>
        <fullName evidence="2">Uncharacterized protein</fullName>
    </submittedName>
</protein>
<comment type="caution">
    <text evidence="2">The sequence shown here is derived from an EMBL/GenBank/DDBJ whole genome shotgun (WGS) entry which is preliminary data.</text>
</comment>
<dbReference type="AlphaFoldDB" id="A0AAD3TIE3"/>